<proteinExistence type="inferred from homology"/>
<dbReference type="PROSITE" id="PS00237">
    <property type="entry name" value="G_PROTEIN_RECEP_F1_1"/>
    <property type="match status" value="1"/>
</dbReference>
<feature type="transmembrane region" description="Helical" evidence="11">
    <location>
        <begin position="238"/>
        <end position="261"/>
    </location>
</feature>
<dbReference type="InterPro" id="IPR000276">
    <property type="entry name" value="GPCR_Rhodpsn"/>
</dbReference>
<dbReference type="CDD" id="cd15230">
    <property type="entry name" value="7tmA_OR5-like"/>
    <property type="match status" value="1"/>
</dbReference>
<reference evidence="13 14" key="1">
    <citation type="submission" date="2016-07" db="EMBL/GenBank/DDBJ databases">
        <title>Disparate Historic Effective Population Sizes Predicted by Modern Levels of Genome Diversity for the Scaled Quail (Callipepla squamata) and the Northern Bobwhite (Colinus virginianus): Inferences from First and Second Generation Draft Genome Assemblies for Sympatric New World Quail.</title>
        <authorList>
            <person name="Oldeschulte D.L."/>
            <person name="Halley Y.A."/>
            <person name="Bhattarai E.K."/>
            <person name="Brashear W.A."/>
            <person name="Hill J."/>
            <person name="Metz R.P."/>
            <person name="Johnson C.D."/>
            <person name="Rollins D."/>
            <person name="Peterson M.J."/>
            <person name="Bickhart D.M."/>
            <person name="Decker J.E."/>
            <person name="Seabury C.M."/>
        </authorList>
    </citation>
    <scope>NUCLEOTIDE SEQUENCE [LARGE SCALE GENOMIC DNA]</scope>
    <source>
        <strain evidence="13 14">Texas</strain>
        <tissue evidence="13">Leg muscle</tissue>
    </source>
</reference>
<feature type="transmembrane region" description="Helical" evidence="11">
    <location>
        <begin position="60"/>
        <end position="82"/>
    </location>
</feature>
<dbReference type="AlphaFoldDB" id="A0A226MR12"/>
<organism evidence="13 14">
    <name type="scientific">Callipepla squamata</name>
    <name type="common">Scaled quail</name>
    <dbReference type="NCBI Taxonomy" id="9009"/>
    <lineage>
        <taxon>Eukaryota</taxon>
        <taxon>Metazoa</taxon>
        <taxon>Chordata</taxon>
        <taxon>Craniata</taxon>
        <taxon>Vertebrata</taxon>
        <taxon>Euteleostomi</taxon>
        <taxon>Archelosauria</taxon>
        <taxon>Archosauria</taxon>
        <taxon>Dinosauria</taxon>
        <taxon>Saurischia</taxon>
        <taxon>Theropoda</taxon>
        <taxon>Coelurosauria</taxon>
        <taxon>Aves</taxon>
        <taxon>Neognathae</taxon>
        <taxon>Galloanserae</taxon>
        <taxon>Galliformes</taxon>
        <taxon>Odontophoridae</taxon>
        <taxon>Callipepla</taxon>
    </lineage>
</organism>
<dbReference type="OrthoDB" id="9615015at2759"/>
<protein>
    <recommendedName>
        <fullName evidence="11">Olfactory receptor</fullName>
    </recommendedName>
</protein>
<feature type="transmembrane region" description="Helical" evidence="11">
    <location>
        <begin position="273"/>
        <end position="293"/>
    </location>
</feature>
<feature type="transmembrane region" description="Helical" evidence="11">
    <location>
        <begin position="102"/>
        <end position="120"/>
    </location>
</feature>
<feature type="transmembrane region" description="Helical" evidence="11">
    <location>
        <begin position="141"/>
        <end position="164"/>
    </location>
</feature>
<evidence type="ECO:0000313" key="14">
    <source>
        <dbReference type="Proteomes" id="UP000198323"/>
    </source>
</evidence>
<feature type="transmembrane region" description="Helical" evidence="11">
    <location>
        <begin position="197"/>
        <end position="226"/>
    </location>
</feature>
<evidence type="ECO:0000256" key="4">
    <source>
        <dbReference type="ARBA" id="ARBA00022989"/>
    </source>
</evidence>
<keyword evidence="9 10" id="KW-0807">Transducer</keyword>
<keyword evidence="6 11" id="KW-0472">Membrane</keyword>
<dbReference type="InterPro" id="IPR017452">
    <property type="entry name" value="GPCR_Rhodpsn_7TM"/>
</dbReference>
<dbReference type="PRINTS" id="PR00237">
    <property type="entry name" value="GPCRRHODOPSN"/>
</dbReference>
<dbReference type="FunFam" id="1.20.1070.10:FF:000003">
    <property type="entry name" value="Olfactory receptor"/>
    <property type="match status" value="1"/>
</dbReference>
<comment type="subcellular location">
    <subcellularLocation>
        <location evidence="11">Cell membrane</location>
        <topology evidence="11">Multi-pass membrane protein</topology>
    </subcellularLocation>
    <subcellularLocation>
        <location evidence="2">Membrane</location>
        <topology evidence="2">Multi-pass membrane protein</topology>
    </subcellularLocation>
</comment>
<evidence type="ECO:0000256" key="1">
    <source>
        <dbReference type="ARBA" id="ARBA00002936"/>
    </source>
</evidence>
<keyword evidence="8" id="KW-0325">Glycoprotein</keyword>
<dbReference type="PROSITE" id="PS50262">
    <property type="entry name" value="G_PROTEIN_RECEP_F1_2"/>
    <property type="match status" value="1"/>
</dbReference>
<keyword evidence="7 10" id="KW-0675">Receptor</keyword>
<keyword evidence="14" id="KW-1185">Reference proteome</keyword>
<evidence type="ECO:0000256" key="5">
    <source>
        <dbReference type="ARBA" id="ARBA00023040"/>
    </source>
</evidence>
<keyword evidence="4 11" id="KW-1133">Transmembrane helix</keyword>
<evidence type="ECO:0000256" key="11">
    <source>
        <dbReference type="RuleBase" id="RU363047"/>
    </source>
</evidence>
<feature type="transmembrane region" description="Helical" evidence="11">
    <location>
        <begin position="305"/>
        <end position="322"/>
    </location>
</feature>
<keyword evidence="5 10" id="KW-0297">G-protein coupled receptor</keyword>
<keyword evidence="11" id="KW-0716">Sensory transduction</keyword>
<sequence length="369" mass="41212">MAEENHTLAAEFILKGLSDHPKMKAALFVVFLLIYVLTLIGNVGIIILIQGDPRLHTSMYFFLGSLSMVDICFSSVIAPRTLVNFLSERRTVSFTGCTGQTFFYIVFVTTECFLLAVMAYDRYVAICNPLLYSTIMTRRQCVQLVVGSYIGGILNAIIQLSFIVRLPFCSSNVINHFFCDVPPLLALSCASTYINEMILFSLAGIIELGTITTILISYVFISCAILRIRSAEGRQKALSTCASHLTAVTLLYGTTIFMYLRPSSSYSLNTDKVVSVFYTVVIPMLNPLIYSLRNQEDLEVNFSEGIYPILVLCILYTVLLICREELQGVLYLLLPPGLLTYMLCEEKPVSFFYIVVAATLSLPLYKTGR</sequence>
<comment type="caution">
    <text evidence="13">The sequence shown here is derived from an EMBL/GenBank/DDBJ whole genome shotgun (WGS) entry which is preliminary data.</text>
</comment>
<dbReference type="GO" id="GO:0004984">
    <property type="term" value="F:olfactory receptor activity"/>
    <property type="evidence" value="ECO:0007669"/>
    <property type="project" value="InterPro"/>
</dbReference>
<dbReference type="SUPFAM" id="SSF81321">
    <property type="entry name" value="Family A G protein-coupled receptor-like"/>
    <property type="match status" value="1"/>
</dbReference>
<evidence type="ECO:0000256" key="9">
    <source>
        <dbReference type="ARBA" id="ARBA00023224"/>
    </source>
</evidence>
<comment type="similarity">
    <text evidence="10">Belongs to the G-protein coupled receptor 1 family.</text>
</comment>
<feature type="transmembrane region" description="Helical" evidence="11">
    <location>
        <begin position="351"/>
        <end position="368"/>
    </location>
</feature>
<keyword evidence="3 10" id="KW-0812">Transmembrane</keyword>
<keyword evidence="11" id="KW-0552">Olfaction</keyword>
<accession>A0A226MR12</accession>
<dbReference type="Pfam" id="PF13853">
    <property type="entry name" value="7tm_4"/>
    <property type="match status" value="1"/>
</dbReference>
<evidence type="ECO:0000256" key="6">
    <source>
        <dbReference type="ARBA" id="ARBA00023136"/>
    </source>
</evidence>
<dbReference type="GO" id="GO:0005886">
    <property type="term" value="C:plasma membrane"/>
    <property type="evidence" value="ECO:0007669"/>
    <property type="project" value="UniProtKB-SubCell"/>
</dbReference>
<keyword evidence="11" id="KW-1003">Cell membrane</keyword>
<gene>
    <name evidence="13" type="ORF">ASZ78_010184</name>
</gene>
<dbReference type="InterPro" id="IPR000725">
    <property type="entry name" value="Olfact_rcpt"/>
</dbReference>
<dbReference type="STRING" id="9009.A0A226MR12"/>
<comment type="function">
    <text evidence="1">Odorant receptor.</text>
</comment>
<evidence type="ECO:0000256" key="2">
    <source>
        <dbReference type="ARBA" id="ARBA00004141"/>
    </source>
</evidence>
<dbReference type="EMBL" id="MCFN01000548">
    <property type="protein sequence ID" value="OXB57469.1"/>
    <property type="molecule type" value="Genomic_DNA"/>
</dbReference>
<feature type="transmembrane region" description="Helical" evidence="11">
    <location>
        <begin position="25"/>
        <end position="48"/>
    </location>
</feature>
<feature type="domain" description="G-protein coupled receptors family 1 profile" evidence="12">
    <location>
        <begin position="41"/>
        <end position="290"/>
    </location>
</feature>
<evidence type="ECO:0000313" key="13">
    <source>
        <dbReference type="EMBL" id="OXB57469.1"/>
    </source>
</evidence>
<dbReference type="Gene3D" id="1.20.1070.10">
    <property type="entry name" value="Rhodopsin 7-helix transmembrane proteins"/>
    <property type="match status" value="1"/>
</dbReference>
<comment type="caution">
    <text evidence="11">Lacks conserved residue(s) required for the propagation of feature annotation.</text>
</comment>
<evidence type="ECO:0000256" key="7">
    <source>
        <dbReference type="ARBA" id="ARBA00023170"/>
    </source>
</evidence>
<dbReference type="GO" id="GO:0004930">
    <property type="term" value="F:G protein-coupled receptor activity"/>
    <property type="evidence" value="ECO:0007669"/>
    <property type="project" value="UniProtKB-KW"/>
</dbReference>
<evidence type="ECO:0000256" key="3">
    <source>
        <dbReference type="ARBA" id="ARBA00022692"/>
    </source>
</evidence>
<name>A0A226MR12_CALSU</name>
<evidence type="ECO:0000259" key="12">
    <source>
        <dbReference type="PROSITE" id="PS50262"/>
    </source>
</evidence>
<dbReference type="PRINTS" id="PR00245">
    <property type="entry name" value="OLFACTORYR"/>
</dbReference>
<evidence type="ECO:0000256" key="8">
    <source>
        <dbReference type="ARBA" id="ARBA00023180"/>
    </source>
</evidence>
<evidence type="ECO:0000256" key="10">
    <source>
        <dbReference type="RuleBase" id="RU000688"/>
    </source>
</evidence>
<dbReference type="PANTHER" id="PTHR48018">
    <property type="entry name" value="OLFACTORY RECEPTOR"/>
    <property type="match status" value="1"/>
</dbReference>
<dbReference type="Proteomes" id="UP000198323">
    <property type="component" value="Unassembled WGS sequence"/>
</dbReference>